<accession>A0A9J6B2E0</accession>
<dbReference type="PANTHER" id="PTHR46238:SF8">
    <property type="entry name" value="ENDONUCLEASE_EXONUCLEASE_PHOSPHATASE DOMAIN-CONTAINING PROTEIN"/>
    <property type="match status" value="1"/>
</dbReference>
<evidence type="ECO:0000313" key="2">
    <source>
        <dbReference type="Proteomes" id="UP000824120"/>
    </source>
</evidence>
<dbReference type="OrthoDB" id="1431547at2759"/>
<name>A0A9J6B2E0_SOLCO</name>
<proteinExistence type="predicted"/>
<comment type="caution">
    <text evidence="1">The sequence shown here is derived from an EMBL/GenBank/DDBJ whole genome shotgun (WGS) entry which is preliminary data.</text>
</comment>
<gene>
    <name evidence="1" type="ORF">H5410_002541</name>
</gene>
<evidence type="ECO:0000313" key="1">
    <source>
        <dbReference type="EMBL" id="KAG5630824.1"/>
    </source>
</evidence>
<dbReference type="EMBL" id="JACXVP010000001">
    <property type="protein sequence ID" value="KAG5630824.1"/>
    <property type="molecule type" value="Genomic_DNA"/>
</dbReference>
<reference evidence="1 2" key="1">
    <citation type="submission" date="2020-09" db="EMBL/GenBank/DDBJ databases">
        <title>De no assembly of potato wild relative species, Solanum commersonii.</title>
        <authorList>
            <person name="Cho K."/>
        </authorList>
    </citation>
    <scope>NUCLEOTIDE SEQUENCE [LARGE SCALE GENOMIC DNA]</scope>
    <source>
        <strain evidence="1">LZ3.2</strain>
        <tissue evidence="1">Leaf</tissue>
    </source>
</reference>
<dbReference type="AlphaFoldDB" id="A0A9J6B2E0"/>
<evidence type="ECO:0008006" key="3">
    <source>
        <dbReference type="Google" id="ProtNLM"/>
    </source>
</evidence>
<protein>
    <recommendedName>
        <fullName evidence="3">Reverse transcriptase</fullName>
    </recommendedName>
</protein>
<dbReference type="Proteomes" id="UP000824120">
    <property type="component" value="Chromosome 1"/>
</dbReference>
<keyword evidence="2" id="KW-1185">Reference proteome</keyword>
<dbReference type="PANTHER" id="PTHR46238">
    <property type="entry name" value="REVERSE TRANSCRIPTASE DOMAIN-CONTAINING PROTEIN"/>
    <property type="match status" value="1"/>
</dbReference>
<organism evidence="1 2">
    <name type="scientific">Solanum commersonii</name>
    <name type="common">Commerson's wild potato</name>
    <name type="synonym">Commerson's nightshade</name>
    <dbReference type="NCBI Taxonomy" id="4109"/>
    <lineage>
        <taxon>Eukaryota</taxon>
        <taxon>Viridiplantae</taxon>
        <taxon>Streptophyta</taxon>
        <taxon>Embryophyta</taxon>
        <taxon>Tracheophyta</taxon>
        <taxon>Spermatophyta</taxon>
        <taxon>Magnoliopsida</taxon>
        <taxon>eudicotyledons</taxon>
        <taxon>Gunneridae</taxon>
        <taxon>Pentapetalae</taxon>
        <taxon>asterids</taxon>
        <taxon>lamiids</taxon>
        <taxon>Solanales</taxon>
        <taxon>Solanaceae</taxon>
        <taxon>Solanoideae</taxon>
        <taxon>Solaneae</taxon>
        <taxon>Solanum</taxon>
    </lineage>
</organism>
<sequence length="92" mass="10955">MHVAEMRMLRWMCGHTRSDKIRNEVIREKVGVASVVDKLREARLRWFGHVKRRSCADARQDMAQLHIIEDMTLDRKEWRSRIKVEAGKPRAD</sequence>